<evidence type="ECO:0000259" key="1">
    <source>
        <dbReference type="Pfam" id="PF12937"/>
    </source>
</evidence>
<sequence length="405" mass="46659">MDNGGASSQSSQLKIIKRIKFFLLPFARQKIKAKQIGAQEIVLQNAQIPINQLPVELFLKIISFAARPTIQRPYPYVALSSVCRCWRSALLGNAIFWKTLVLRPHRIDPMFVEELLKRSRDVPLSIVTNRLDELTQPCFFSVAGRVKTLYLNDYWIPRYQDSRLSDLISSFLLLENVFFDYSYPTNINLLPAFIQIQVKVMQITIQHLGNLAIPGHFRELTWLSLEYEMNSIPLLSVLEALHNLPNLQILRLFWSLSRGIPETKELAENSKSILTLPKLTVLISNISLLHLIHAPKLLYLDIIPQFLYSVHSYDDGTYNRLCGFDFSRITHICSGMGKIHGSGPPHVTWDPTYQWHKSLNAFQFVPRKYRNHNSLEWTFGGFPASELDYPNEFYLSFFGTGDLLE</sequence>
<accession>A0AAV5AU35</accession>
<feature type="domain" description="F-box" evidence="1">
    <location>
        <begin position="50"/>
        <end position="103"/>
    </location>
</feature>
<dbReference type="InterPro" id="IPR001810">
    <property type="entry name" value="F-box_dom"/>
</dbReference>
<keyword evidence="3" id="KW-1185">Reference proteome</keyword>
<gene>
    <name evidence="2" type="ORF">Clacol_010433</name>
</gene>
<proteinExistence type="predicted"/>
<dbReference type="EMBL" id="BPWL01000013">
    <property type="protein sequence ID" value="GJJ16153.1"/>
    <property type="molecule type" value="Genomic_DNA"/>
</dbReference>
<evidence type="ECO:0000313" key="3">
    <source>
        <dbReference type="Proteomes" id="UP001050691"/>
    </source>
</evidence>
<dbReference type="AlphaFoldDB" id="A0AAV5AU35"/>
<name>A0AAV5AU35_9AGAM</name>
<dbReference type="SUPFAM" id="SSF81383">
    <property type="entry name" value="F-box domain"/>
    <property type="match status" value="1"/>
</dbReference>
<reference evidence="2" key="1">
    <citation type="submission" date="2021-10" db="EMBL/GenBank/DDBJ databases">
        <title>De novo Genome Assembly of Clathrus columnatus (Basidiomycota, Fungi) Using Illumina and Nanopore Sequence Data.</title>
        <authorList>
            <person name="Ogiso-Tanaka E."/>
            <person name="Itagaki H."/>
            <person name="Hosoya T."/>
            <person name="Hosaka K."/>
        </authorList>
    </citation>
    <scope>NUCLEOTIDE SEQUENCE</scope>
    <source>
        <strain evidence="2">MO-923</strain>
    </source>
</reference>
<dbReference type="Proteomes" id="UP001050691">
    <property type="component" value="Unassembled WGS sequence"/>
</dbReference>
<evidence type="ECO:0000313" key="2">
    <source>
        <dbReference type="EMBL" id="GJJ16153.1"/>
    </source>
</evidence>
<protein>
    <recommendedName>
        <fullName evidence="1">F-box domain-containing protein</fullName>
    </recommendedName>
</protein>
<dbReference type="InterPro" id="IPR036047">
    <property type="entry name" value="F-box-like_dom_sf"/>
</dbReference>
<organism evidence="2 3">
    <name type="scientific">Clathrus columnatus</name>
    <dbReference type="NCBI Taxonomy" id="1419009"/>
    <lineage>
        <taxon>Eukaryota</taxon>
        <taxon>Fungi</taxon>
        <taxon>Dikarya</taxon>
        <taxon>Basidiomycota</taxon>
        <taxon>Agaricomycotina</taxon>
        <taxon>Agaricomycetes</taxon>
        <taxon>Phallomycetidae</taxon>
        <taxon>Phallales</taxon>
        <taxon>Clathraceae</taxon>
        <taxon>Clathrus</taxon>
    </lineage>
</organism>
<comment type="caution">
    <text evidence="2">The sequence shown here is derived from an EMBL/GenBank/DDBJ whole genome shotgun (WGS) entry which is preliminary data.</text>
</comment>
<dbReference type="Pfam" id="PF12937">
    <property type="entry name" value="F-box-like"/>
    <property type="match status" value="1"/>
</dbReference>